<dbReference type="AlphaFoldDB" id="A0A1X1W236"/>
<sequence length="78" mass="8958">MFDVPRVYNLAFVIIEHINIISFKLVKSRTHDQISRLVSRVLGLDSPETISLVRAQDPRIEEKMVSEAEILNVVLKIL</sequence>
<gene>
    <name evidence="1" type="ORF">AWC07_21355</name>
</gene>
<organism evidence="1 2">
    <name type="scientific">Mycobacterium gastri</name>
    <dbReference type="NCBI Taxonomy" id="1777"/>
    <lineage>
        <taxon>Bacteria</taxon>
        <taxon>Bacillati</taxon>
        <taxon>Actinomycetota</taxon>
        <taxon>Actinomycetes</taxon>
        <taxon>Mycobacteriales</taxon>
        <taxon>Mycobacteriaceae</taxon>
        <taxon>Mycobacterium</taxon>
    </lineage>
</organism>
<proteinExistence type="predicted"/>
<comment type="caution">
    <text evidence="1">The sequence shown here is derived from an EMBL/GenBank/DDBJ whole genome shotgun (WGS) entry which is preliminary data.</text>
</comment>
<name>A0A1X1W236_MYCGS</name>
<reference evidence="1 2" key="1">
    <citation type="submission" date="2016-01" db="EMBL/GenBank/DDBJ databases">
        <title>The new phylogeny of the genus Mycobacterium.</title>
        <authorList>
            <person name="Tarcisio F."/>
            <person name="Conor M."/>
            <person name="Antonella G."/>
            <person name="Elisabetta G."/>
            <person name="Giulia F.S."/>
            <person name="Sara T."/>
            <person name="Anna F."/>
            <person name="Clotilde B."/>
            <person name="Roberto B."/>
            <person name="Veronica D.S."/>
            <person name="Fabio R."/>
            <person name="Monica P."/>
            <person name="Olivier J."/>
            <person name="Enrico T."/>
            <person name="Nicola S."/>
        </authorList>
    </citation>
    <scope>NUCLEOTIDE SEQUENCE [LARGE SCALE GENOMIC DNA]</scope>
    <source>
        <strain evidence="1 2">DSM 43505</strain>
    </source>
</reference>
<evidence type="ECO:0000313" key="2">
    <source>
        <dbReference type="Proteomes" id="UP000193738"/>
    </source>
</evidence>
<dbReference type="EMBL" id="LQOX01000004">
    <property type="protein sequence ID" value="ORV80406.1"/>
    <property type="molecule type" value="Genomic_DNA"/>
</dbReference>
<evidence type="ECO:0000313" key="1">
    <source>
        <dbReference type="EMBL" id="ORV80406.1"/>
    </source>
</evidence>
<keyword evidence="2" id="KW-1185">Reference proteome</keyword>
<protein>
    <submittedName>
        <fullName evidence="1">Uncharacterized protein</fullName>
    </submittedName>
</protein>
<dbReference type="Proteomes" id="UP000193738">
    <property type="component" value="Unassembled WGS sequence"/>
</dbReference>
<accession>A0A1X1W236</accession>